<dbReference type="InterPro" id="IPR001387">
    <property type="entry name" value="Cro/C1-type_HTH"/>
</dbReference>
<dbReference type="PANTHER" id="PTHR37038:SF12">
    <property type="entry name" value="TRANSCRIPTIONAL REGULATOR"/>
    <property type="match status" value="1"/>
</dbReference>
<dbReference type="OrthoDB" id="34624at2"/>
<feature type="domain" description="HTH-type transcriptional regulator Rgg C-terminal" evidence="1">
    <location>
        <begin position="92"/>
        <end position="277"/>
    </location>
</feature>
<dbReference type="GO" id="GO:0003677">
    <property type="term" value="F:DNA binding"/>
    <property type="evidence" value="ECO:0007669"/>
    <property type="project" value="InterPro"/>
</dbReference>
<dbReference type="PANTHER" id="PTHR37038">
    <property type="entry name" value="TRANSCRIPTIONAL REGULATOR-RELATED"/>
    <property type="match status" value="1"/>
</dbReference>
<dbReference type="Proteomes" id="UP000297986">
    <property type="component" value="Unassembled WGS sequence"/>
</dbReference>
<dbReference type="Pfam" id="PF21259">
    <property type="entry name" value="Rgg_C"/>
    <property type="match status" value="1"/>
</dbReference>
<evidence type="ECO:0000259" key="1">
    <source>
        <dbReference type="Pfam" id="PF21259"/>
    </source>
</evidence>
<dbReference type="CDD" id="cd00093">
    <property type="entry name" value="HTH_XRE"/>
    <property type="match status" value="1"/>
</dbReference>
<dbReference type="RefSeq" id="WP_135782707.1">
    <property type="nucleotide sequence ID" value="NZ_MRXY01000003.1"/>
</dbReference>
<protein>
    <submittedName>
        <fullName evidence="2">Transcriptional regulator</fullName>
    </submittedName>
</protein>
<dbReference type="InterPro" id="IPR010057">
    <property type="entry name" value="Transcription_activator_Rgg_C"/>
</dbReference>
<evidence type="ECO:0000313" key="3">
    <source>
        <dbReference type="Proteomes" id="UP000297986"/>
    </source>
</evidence>
<dbReference type="InterPro" id="IPR053163">
    <property type="entry name" value="HTH-type_regulator_Rgg"/>
</dbReference>
<dbReference type="SUPFAM" id="SSF47413">
    <property type="entry name" value="lambda repressor-like DNA-binding domains"/>
    <property type="match status" value="1"/>
</dbReference>
<keyword evidence="3" id="KW-1185">Reference proteome</keyword>
<proteinExistence type="predicted"/>
<comment type="caution">
    <text evidence="2">The sequence shown here is derived from an EMBL/GenBank/DDBJ whole genome shotgun (WGS) entry which is preliminary data.</text>
</comment>
<dbReference type="AlphaFoldDB" id="A0A4Z1DWD5"/>
<gene>
    <name evidence="2" type="ORF">E5S68_05670</name>
</gene>
<organism evidence="2 3">
    <name type="scientific">Streptococcus rubneri</name>
    <dbReference type="NCBI Taxonomy" id="1234680"/>
    <lineage>
        <taxon>Bacteria</taxon>
        <taxon>Bacillati</taxon>
        <taxon>Bacillota</taxon>
        <taxon>Bacilli</taxon>
        <taxon>Lactobacillales</taxon>
        <taxon>Streptococcaceae</taxon>
        <taxon>Streptococcus</taxon>
    </lineage>
</organism>
<sequence>MKEIGAVFRQIRESRHISLEEATGGEFSRSMLSRFERGENDLTTQRFFLALQQIKTSLSEFSHLAEIDQHSFIPKLLKEHYENMSLEHDQALYQSYQLAYQKHHKKEDFLASIILKAQMLGNYPEVELTANQEELDFLYDYLFSVMIWGNFELSLFSLTSPLFSSQLYRQYTVELVQREDFKLLLDSSLPALNSIFLNGFFLAISSNEFEDATYFDQLIKDHFYSENEAYLRTVYLYAKGEFLYRKGEKETGLEKMEQAIQVLSILNCKVSANYYKQGLQELLKES</sequence>
<evidence type="ECO:0000313" key="2">
    <source>
        <dbReference type="EMBL" id="TGN92417.1"/>
    </source>
</evidence>
<dbReference type="Gene3D" id="1.10.260.40">
    <property type="entry name" value="lambda repressor-like DNA-binding domains"/>
    <property type="match status" value="1"/>
</dbReference>
<reference evidence="2 3" key="1">
    <citation type="submission" date="2019-04" db="EMBL/GenBank/DDBJ databases">
        <title>Genome sequencing of Streptococcus rubneri DSM 26920(T).</title>
        <authorList>
            <person name="Kook J.-K."/>
            <person name="Park S.-N."/>
            <person name="Lim Y.K."/>
        </authorList>
    </citation>
    <scope>NUCLEOTIDE SEQUENCE [LARGE SCALE GENOMIC DNA]</scope>
    <source>
        <strain evidence="2 3">DSM 26920</strain>
    </source>
</reference>
<dbReference type="InterPro" id="IPR010982">
    <property type="entry name" value="Lambda_DNA-bd_dom_sf"/>
</dbReference>
<dbReference type="NCBIfam" id="TIGR01716">
    <property type="entry name" value="RGG_Cterm"/>
    <property type="match status" value="1"/>
</dbReference>
<accession>A0A4Z1DWD5</accession>
<name>A0A4Z1DWD5_9STRE</name>
<dbReference type="EMBL" id="SRRP01000001">
    <property type="protein sequence ID" value="TGN92417.1"/>
    <property type="molecule type" value="Genomic_DNA"/>
</dbReference>